<keyword evidence="2" id="KW-1185">Reference proteome</keyword>
<organism evidence="1 2">
    <name type="scientific">Motiliproteus coralliicola</name>
    <dbReference type="NCBI Taxonomy" id="2283196"/>
    <lineage>
        <taxon>Bacteria</taxon>
        <taxon>Pseudomonadati</taxon>
        <taxon>Pseudomonadota</taxon>
        <taxon>Gammaproteobacteria</taxon>
        <taxon>Oceanospirillales</taxon>
        <taxon>Oceanospirillaceae</taxon>
        <taxon>Motiliproteus</taxon>
    </lineage>
</organism>
<gene>
    <name evidence="1" type="ORF">DV711_15220</name>
</gene>
<accession>A0A369WBC3</accession>
<dbReference type="EMBL" id="QQOH01000004">
    <property type="protein sequence ID" value="RDE18957.1"/>
    <property type="molecule type" value="Genomic_DNA"/>
</dbReference>
<dbReference type="OrthoDB" id="8908346at2"/>
<dbReference type="AlphaFoldDB" id="A0A369WBC3"/>
<comment type="caution">
    <text evidence="1">The sequence shown here is derived from an EMBL/GenBank/DDBJ whole genome shotgun (WGS) entry which is preliminary data.</text>
</comment>
<evidence type="ECO:0000313" key="2">
    <source>
        <dbReference type="Proteomes" id="UP000253769"/>
    </source>
</evidence>
<sequence length="97" mass="11175">MLYAELDYPEHYSYCHEPLVELLEAHFDQVQSGLQGDSWIWIFDGDDKVALDSFSSMKHQLKSSAPNSRLIPKVLAVLQTRYSVKLIEPPELEAHEE</sequence>
<proteinExistence type="predicted"/>
<reference evidence="1 2" key="1">
    <citation type="submission" date="2018-07" db="EMBL/GenBank/DDBJ databases">
        <title>Motiliproteus coralliicola sp. nov., a bacterium isolated from Coral.</title>
        <authorList>
            <person name="Wang G."/>
        </authorList>
    </citation>
    <scope>NUCLEOTIDE SEQUENCE [LARGE SCALE GENOMIC DNA]</scope>
    <source>
        <strain evidence="1 2">C34</strain>
    </source>
</reference>
<dbReference type="RefSeq" id="WP_114696575.1">
    <property type="nucleotide sequence ID" value="NZ_QQOH01000004.1"/>
</dbReference>
<protein>
    <submittedName>
        <fullName evidence="1">Uncharacterized protein</fullName>
    </submittedName>
</protein>
<evidence type="ECO:0000313" key="1">
    <source>
        <dbReference type="EMBL" id="RDE18957.1"/>
    </source>
</evidence>
<name>A0A369WBC3_9GAMM</name>
<dbReference type="Proteomes" id="UP000253769">
    <property type="component" value="Unassembled WGS sequence"/>
</dbReference>